<evidence type="ECO:0000313" key="2">
    <source>
        <dbReference type="EMBL" id="ETW94233.1"/>
    </source>
</evidence>
<dbReference type="Proteomes" id="UP000019141">
    <property type="component" value="Unassembled WGS sequence"/>
</dbReference>
<evidence type="ECO:0000313" key="3">
    <source>
        <dbReference type="Proteomes" id="UP000019141"/>
    </source>
</evidence>
<dbReference type="InterPro" id="IPR045394">
    <property type="entry name" value="Abhydrolase_dom"/>
</dbReference>
<proteinExistence type="predicted"/>
<name>W4L827_ENTF1</name>
<sequence>MAVVKLEIKQRSPLAGGCEFDAVGPYELVEGTAHFAVDPLHHRNAAITDIELGPRDAQGRVCFDADFAMLQPVQPQRGNRRLFFDVCNRGRKTVMQRFNSAPVVTDFTEPLDPGNGFLMSHGYTVVWCGWQADVPPTPGLMGLRAPDAIGPDGPLQGRILCQFQVNEHTPMILLADRQHLPLPAADIYETGAMLQVRDHPNATPEPIAREAWSFVQLDSDPDPYYVQLHAGFEPGRIYQLVYTTRGSRLVGLGFAAVRDIVSFLKYGAAEAGNPCANTLDHAYVFGVSQSGRFLRQMLYHGLVVDEDERLALDGVIPHVAGAMRGEFNLRFGQPSKDVCYVIPELFPFTDTPQTDPVTNHAGALLARLEADGKMPKIMFTNSSAEYWRGDAALIHTDLERMVEAPELESVRRYHFAGTQHGSGLFPLVETREADGIRGQLPFNSVDYTPLLRAALINLDRWVSQGIPAPASCHPRLEEGTAVSPDSLEVTFSALPGVRFPPRTNRAMRLDYGPETAQGRTVLLPAIEGETYPSLVSSIDADGNELAGIRLPDLTVPLATHTGWNLRHADIGNTGLVIGITGGLAGWTLPFPATRADREATGDPRPAIDERYTSRQDYLDRVRAAAQALVEAGYLLAEDVSRVEAGAAERYDAFRLASAS</sequence>
<keyword evidence="3" id="KW-1185">Reference proteome</keyword>
<gene>
    <name evidence="2" type="ORF">ETSY1_35760</name>
</gene>
<reference evidence="2 3" key="1">
    <citation type="journal article" date="2014" name="Nature">
        <title>An environmental bacterial taxon with a large and distinct metabolic repertoire.</title>
        <authorList>
            <person name="Wilson M.C."/>
            <person name="Mori T."/>
            <person name="Ruckert C."/>
            <person name="Uria A.R."/>
            <person name="Helf M.J."/>
            <person name="Takada K."/>
            <person name="Gernert C."/>
            <person name="Steffens U.A."/>
            <person name="Heycke N."/>
            <person name="Schmitt S."/>
            <person name="Rinke C."/>
            <person name="Helfrich E.J."/>
            <person name="Brachmann A.O."/>
            <person name="Gurgui C."/>
            <person name="Wakimoto T."/>
            <person name="Kracht M."/>
            <person name="Crusemann M."/>
            <person name="Hentschel U."/>
            <person name="Abe I."/>
            <person name="Matsunaga S."/>
            <person name="Kalinowski J."/>
            <person name="Takeyama H."/>
            <person name="Piel J."/>
        </authorList>
    </citation>
    <scope>NUCLEOTIDE SEQUENCE [LARGE SCALE GENOMIC DNA]</scope>
    <source>
        <strain evidence="3">TSY1</strain>
    </source>
</reference>
<feature type="domain" description="Alpha/beta hydrolase" evidence="1">
    <location>
        <begin position="203"/>
        <end position="642"/>
    </location>
</feature>
<dbReference type="AlphaFoldDB" id="W4L827"/>
<dbReference type="Pfam" id="PF20091">
    <property type="entry name" value="Abhydrolase_10"/>
    <property type="match status" value="1"/>
</dbReference>
<evidence type="ECO:0000259" key="1">
    <source>
        <dbReference type="Pfam" id="PF20091"/>
    </source>
</evidence>
<accession>W4L827</accession>
<protein>
    <recommendedName>
        <fullName evidence="1">Alpha/beta hydrolase domain-containing protein</fullName>
    </recommendedName>
</protein>
<dbReference type="HOGENOM" id="CLU_025858_0_0_7"/>
<organism evidence="2 3">
    <name type="scientific">Entotheonella factor</name>
    <dbReference type="NCBI Taxonomy" id="1429438"/>
    <lineage>
        <taxon>Bacteria</taxon>
        <taxon>Pseudomonadati</taxon>
        <taxon>Nitrospinota/Tectimicrobiota group</taxon>
        <taxon>Candidatus Tectimicrobiota</taxon>
        <taxon>Candidatus Entotheonellia</taxon>
        <taxon>Candidatus Entotheonellales</taxon>
        <taxon>Candidatus Entotheonellaceae</taxon>
        <taxon>Candidatus Entotheonella</taxon>
    </lineage>
</organism>
<comment type="caution">
    <text evidence="2">The sequence shown here is derived from an EMBL/GenBank/DDBJ whole genome shotgun (WGS) entry which is preliminary data.</text>
</comment>
<dbReference type="PATRIC" id="fig|1429438.4.peg.6724"/>
<dbReference type="EMBL" id="AZHW01001099">
    <property type="protein sequence ID" value="ETW94233.1"/>
    <property type="molecule type" value="Genomic_DNA"/>
</dbReference>